<organism evidence="1 2">
    <name type="scientific">Tessaracoccus oleiagri</name>
    <dbReference type="NCBI Taxonomy" id="686624"/>
    <lineage>
        <taxon>Bacteria</taxon>
        <taxon>Bacillati</taxon>
        <taxon>Actinomycetota</taxon>
        <taxon>Actinomycetes</taxon>
        <taxon>Propionibacteriales</taxon>
        <taxon>Propionibacteriaceae</taxon>
        <taxon>Tessaracoccus</taxon>
    </lineage>
</organism>
<gene>
    <name evidence="1" type="ORF">SAMN04488242_2263</name>
</gene>
<evidence type="ECO:0000313" key="2">
    <source>
        <dbReference type="Proteomes" id="UP000199475"/>
    </source>
</evidence>
<evidence type="ECO:0000313" key="1">
    <source>
        <dbReference type="EMBL" id="SDL64289.1"/>
    </source>
</evidence>
<name>A0A1G9LQL4_9ACTN</name>
<keyword evidence="2" id="KW-1185">Reference proteome</keyword>
<dbReference type="Proteomes" id="UP000199475">
    <property type="component" value="Unassembled WGS sequence"/>
</dbReference>
<protein>
    <submittedName>
        <fullName evidence="1">Uncharacterized protein</fullName>
    </submittedName>
</protein>
<accession>A0A1G9LQL4</accession>
<dbReference type="STRING" id="686624.SAMN04488242_2263"/>
<sequence>MHTQMTDQLVHVVSVSSAQKPPSILDRVALRVGLWLIQWGTGRPTAARDGLANRELLDRELRERRYQQRLDLHRPY</sequence>
<dbReference type="AlphaFoldDB" id="A0A1G9LQL4"/>
<reference evidence="1 2" key="1">
    <citation type="submission" date="2016-10" db="EMBL/GenBank/DDBJ databases">
        <authorList>
            <person name="de Groot N.N."/>
        </authorList>
    </citation>
    <scope>NUCLEOTIDE SEQUENCE [LARGE SCALE GENOMIC DNA]</scope>
    <source>
        <strain evidence="1 2">CGMCC 1.9159</strain>
    </source>
</reference>
<proteinExistence type="predicted"/>
<dbReference type="EMBL" id="FNGP01000004">
    <property type="protein sequence ID" value="SDL64289.1"/>
    <property type="molecule type" value="Genomic_DNA"/>
</dbReference>